<dbReference type="EMBL" id="BAABHK010000006">
    <property type="protein sequence ID" value="GAA4628603.1"/>
    <property type="molecule type" value="Genomic_DNA"/>
</dbReference>
<accession>A0ABP8UEE1</accession>
<organism evidence="2 3">
    <name type="scientific">Actinoallomurus vinaceus</name>
    <dbReference type="NCBI Taxonomy" id="1080074"/>
    <lineage>
        <taxon>Bacteria</taxon>
        <taxon>Bacillati</taxon>
        <taxon>Actinomycetota</taxon>
        <taxon>Actinomycetes</taxon>
        <taxon>Streptosporangiales</taxon>
        <taxon>Thermomonosporaceae</taxon>
        <taxon>Actinoallomurus</taxon>
    </lineage>
</organism>
<keyword evidence="3" id="KW-1185">Reference proteome</keyword>
<gene>
    <name evidence="2" type="ORF">GCM10023196_045650</name>
</gene>
<dbReference type="InterPro" id="IPR051534">
    <property type="entry name" value="CBASS_pafABC_assoc_protein"/>
</dbReference>
<dbReference type="PANTHER" id="PTHR34580">
    <property type="match status" value="1"/>
</dbReference>
<dbReference type="PROSITE" id="PS52050">
    <property type="entry name" value="WYL"/>
    <property type="match status" value="1"/>
</dbReference>
<dbReference type="Proteomes" id="UP001501442">
    <property type="component" value="Unassembled WGS sequence"/>
</dbReference>
<dbReference type="InterPro" id="IPR036388">
    <property type="entry name" value="WH-like_DNA-bd_sf"/>
</dbReference>
<feature type="domain" description="WYL" evidence="1">
    <location>
        <begin position="144"/>
        <end position="210"/>
    </location>
</feature>
<proteinExistence type="predicted"/>
<evidence type="ECO:0000313" key="2">
    <source>
        <dbReference type="EMBL" id="GAA4628603.1"/>
    </source>
</evidence>
<protein>
    <submittedName>
        <fullName evidence="2">YafY family protein</fullName>
    </submittedName>
</protein>
<dbReference type="InterPro" id="IPR026881">
    <property type="entry name" value="WYL_dom"/>
</dbReference>
<comment type="caution">
    <text evidence="2">The sequence shown here is derived from an EMBL/GenBank/DDBJ whole genome shotgun (WGS) entry which is preliminary data.</text>
</comment>
<dbReference type="Pfam" id="PF13280">
    <property type="entry name" value="WYL"/>
    <property type="match status" value="1"/>
</dbReference>
<evidence type="ECO:0000313" key="3">
    <source>
        <dbReference type="Proteomes" id="UP001501442"/>
    </source>
</evidence>
<reference evidence="3" key="1">
    <citation type="journal article" date="2019" name="Int. J. Syst. Evol. Microbiol.">
        <title>The Global Catalogue of Microorganisms (GCM) 10K type strain sequencing project: providing services to taxonomists for standard genome sequencing and annotation.</title>
        <authorList>
            <consortium name="The Broad Institute Genomics Platform"/>
            <consortium name="The Broad Institute Genome Sequencing Center for Infectious Disease"/>
            <person name="Wu L."/>
            <person name="Ma J."/>
        </authorList>
    </citation>
    <scope>NUCLEOTIDE SEQUENCE [LARGE SCALE GENOMIC DNA]</scope>
    <source>
        <strain evidence="3">JCM 17939</strain>
    </source>
</reference>
<dbReference type="InterPro" id="IPR036390">
    <property type="entry name" value="WH_DNA-bd_sf"/>
</dbReference>
<name>A0ABP8UEE1_9ACTN</name>
<sequence length="239" mass="25851">MIYGRFVTRTDRLFALVDELRACAPRPYGLRELARRFDVDAPTIERDIEELREAGAPIKPDATGDGYFFDTVGTLPPVVLSPAEAVALATAVGRDGASPFAHSGRTALLKIVAAMSAADGAEDRRLAASIRGLIPADGTSAVPVAAVVEEAVATRKVVRLVYAGRGGTETRREVEPVAFVAGARDWHLIGWCRLRDAPRIFRIDRIRQAALLDEIAPPRDYSHADPRIADLMAGALRLD</sequence>
<evidence type="ECO:0000259" key="1">
    <source>
        <dbReference type="Pfam" id="PF13280"/>
    </source>
</evidence>
<dbReference type="SUPFAM" id="SSF46785">
    <property type="entry name" value="Winged helix' DNA-binding domain"/>
    <property type="match status" value="1"/>
</dbReference>
<dbReference type="Gene3D" id="1.10.10.10">
    <property type="entry name" value="Winged helix-like DNA-binding domain superfamily/Winged helix DNA-binding domain"/>
    <property type="match status" value="1"/>
</dbReference>
<dbReference type="PANTHER" id="PTHR34580:SF3">
    <property type="entry name" value="PROTEIN PAFB"/>
    <property type="match status" value="1"/>
</dbReference>